<comment type="similarity">
    <text evidence="2">Belongs to the SusD family.</text>
</comment>
<evidence type="ECO:0000256" key="3">
    <source>
        <dbReference type="ARBA" id="ARBA00022729"/>
    </source>
</evidence>
<name>A0A938WLM9_9BACT</name>
<evidence type="ECO:0000313" key="10">
    <source>
        <dbReference type="Proteomes" id="UP000764045"/>
    </source>
</evidence>
<evidence type="ECO:0000256" key="6">
    <source>
        <dbReference type="SAM" id="SignalP"/>
    </source>
</evidence>
<dbReference type="AlphaFoldDB" id="A0A938WLM9"/>
<evidence type="ECO:0000256" key="2">
    <source>
        <dbReference type="ARBA" id="ARBA00006275"/>
    </source>
</evidence>
<keyword evidence="10" id="KW-1185">Reference proteome</keyword>
<feature type="domain" description="RagB/SusD" evidence="7">
    <location>
        <begin position="335"/>
        <end position="545"/>
    </location>
</feature>
<dbReference type="Proteomes" id="UP000764045">
    <property type="component" value="Unassembled WGS sequence"/>
</dbReference>
<evidence type="ECO:0000256" key="5">
    <source>
        <dbReference type="ARBA" id="ARBA00023237"/>
    </source>
</evidence>
<dbReference type="InterPro" id="IPR011990">
    <property type="entry name" value="TPR-like_helical_dom_sf"/>
</dbReference>
<dbReference type="SUPFAM" id="SSF48452">
    <property type="entry name" value="TPR-like"/>
    <property type="match status" value="1"/>
</dbReference>
<reference evidence="9 10" key="1">
    <citation type="journal article" date="2021" name="Sci. Rep.">
        <title>The distribution of antibiotic resistance genes in chicken gut microbiota commensals.</title>
        <authorList>
            <person name="Juricova H."/>
            <person name="Matiasovicova J."/>
            <person name="Kubasova T."/>
            <person name="Cejkova D."/>
            <person name="Rychlik I."/>
        </authorList>
    </citation>
    <scope>NUCLEOTIDE SEQUENCE [LARGE SCALE GENOMIC DNA]</scope>
    <source>
        <strain evidence="9 10">An819</strain>
    </source>
</reference>
<dbReference type="GO" id="GO:0009279">
    <property type="term" value="C:cell outer membrane"/>
    <property type="evidence" value="ECO:0007669"/>
    <property type="project" value="UniProtKB-SubCell"/>
</dbReference>
<feature type="signal peptide" evidence="6">
    <location>
        <begin position="1"/>
        <end position="24"/>
    </location>
</feature>
<dbReference type="EMBL" id="JACJJL010000005">
    <property type="protein sequence ID" value="MBM6660988.1"/>
    <property type="molecule type" value="Genomic_DNA"/>
</dbReference>
<dbReference type="CDD" id="cd08977">
    <property type="entry name" value="SusD"/>
    <property type="match status" value="1"/>
</dbReference>
<keyword evidence="4" id="KW-0472">Membrane</keyword>
<dbReference type="Gene3D" id="1.25.40.390">
    <property type="match status" value="1"/>
</dbReference>
<proteinExistence type="inferred from homology"/>
<comment type="caution">
    <text evidence="9">The sequence shown here is derived from an EMBL/GenBank/DDBJ whole genome shotgun (WGS) entry which is preliminary data.</text>
</comment>
<keyword evidence="5" id="KW-0998">Cell outer membrane</keyword>
<accession>A0A938WLM9</accession>
<keyword evidence="3 6" id="KW-0732">Signal</keyword>
<feature type="domain" description="SusD-like N-terminal" evidence="8">
    <location>
        <begin position="35"/>
        <end position="219"/>
    </location>
</feature>
<dbReference type="Pfam" id="PF07980">
    <property type="entry name" value="SusD_RagB"/>
    <property type="match status" value="1"/>
</dbReference>
<gene>
    <name evidence="9" type="ORF">H6B30_04325</name>
</gene>
<evidence type="ECO:0000259" key="7">
    <source>
        <dbReference type="Pfam" id="PF07980"/>
    </source>
</evidence>
<dbReference type="RefSeq" id="WP_205108279.1">
    <property type="nucleotide sequence ID" value="NZ_JACJJL010000005.1"/>
</dbReference>
<evidence type="ECO:0000256" key="1">
    <source>
        <dbReference type="ARBA" id="ARBA00004442"/>
    </source>
</evidence>
<feature type="chain" id="PRO_5037635151" evidence="6">
    <location>
        <begin position="25"/>
        <end position="545"/>
    </location>
</feature>
<organism evidence="9 10">
    <name type="scientific">Marseilla massiliensis</name>
    <dbReference type="NCBI Taxonomy" id="1841864"/>
    <lineage>
        <taxon>Bacteria</taxon>
        <taxon>Pseudomonadati</taxon>
        <taxon>Bacteroidota</taxon>
        <taxon>Bacteroidia</taxon>
        <taxon>Bacteroidales</taxon>
        <taxon>Prevotellaceae</taxon>
        <taxon>Marseilla</taxon>
    </lineage>
</organism>
<dbReference type="InterPro" id="IPR033985">
    <property type="entry name" value="SusD-like_N"/>
</dbReference>
<comment type="subcellular location">
    <subcellularLocation>
        <location evidence="1">Cell outer membrane</location>
    </subcellularLocation>
</comment>
<evidence type="ECO:0000259" key="8">
    <source>
        <dbReference type="Pfam" id="PF14322"/>
    </source>
</evidence>
<dbReference type="InterPro" id="IPR012944">
    <property type="entry name" value="SusD_RagB_dom"/>
</dbReference>
<evidence type="ECO:0000313" key="9">
    <source>
        <dbReference type="EMBL" id="MBM6660988.1"/>
    </source>
</evidence>
<evidence type="ECO:0000256" key="4">
    <source>
        <dbReference type="ARBA" id="ARBA00023136"/>
    </source>
</evidence>
<protein>
    <submittedName>
        <fullName evidence="9">RagB/SusD family nutrient uptake outer membrane protein</fullName>
    </submittedName>
</protein>
<dbReference type="Pfam" id="PF14322">
    <property type="entry name" value="SusD-like_3"/>
    <property type="match status" value="1"/>
</dbReference>
<sequence>MNSSHINKILTAACIAASALAVTACSDGFFDRYPSDSMQMETYLTNDSEAENILLDAYYYLRTVQEEVIMVNGLCTDEAYDYKKNNQADYISLNEGTWDATSATIDAIWANCYSMINRCNSVLDKIGNVSEKNRKQYEGEACMLRAYAYFTLVRLFGPVPLTEHVVDDYSDLYNYGRSPEKDVYALIGSDLGKAAACLPPHYSEAGNAGRATSTAAKVMMADTHMTLGDFGAARKVLEEVIGYAKANPASLGLLDDYASVFDSQNPVNKEIIFVAQFNNGATVVANYLMKRCIPAVSPNDQPAYTMPDGTASTILTTQGVGCLLMTWDLYNRLRSNPADKRYSQMVYDRLYDASQGTSRQTEEVDVNDNGDAFTPATLKYFDMHNQGLKTCASGCDDIIYRYADVLLMYAECLNETNATAEAKEYLDAVRHRAGLAGTQVTSQSEMRLAIEDERLLELCFEGHRWYDLNRTGRINKVMTAHFNHRVKGLSAPLQANNNGMAVADCNDASGRPLEWRWNDSDGRILFPIPYSQLQLSGGWKQNPGY</sequence>